<dbReference type="STRING" id="696281.Desru_2150"/>
<accession>F6DKM5</accession>
<dbReference type="RefSeq" id="WP_013842160.1">
    <property type="nucleotide sequence ID" value="NC_015589.1"/>
</dbReference>
<evidence type="ECO:0000313" key="2">
    <source>
        <dbReference type="Proteomes" id="UP000009234"/>
    </source>
</evidence>
<evidence type="ECO:0000313" key="1">
    <source>
        <dbReference type="EMBL" id="AEG60400.1"/>
    </source>
</evidence>
<dbReference type="GO" id="GO:0006071">
    <property type="term" value="P:glycerol metabolic process"/>
    <property type="evidence" value="ECO:0007669"/>
    <property type="project" value="InterPro"/>
</dbReference>
<dbReference type="PANTHER" id="PTHR35787:SF1">
    <property type="entry name" value="GLYCEROL UPTAKE OPERON ANTITERMINATOR REGULATORY PROTEIN"/>
    <property type="match status" value="1"/>
</dbReference>
<dbReference type="SUPFAM" id="SSF110391">
    <property type="entry name" value="GlpP-like"/>
    <property type="match status" value="1"/>
</dbReference>
<protein>
    <submittedName>
        <fullName evidence="1">Glycerol-3-phosphate responsive antiterminator</fullName>
    </submittedName>
</protein>
<name>F6DKM5_DESRL</name>
<reference evidence="2" key="1">
    <citation type="submission" date="2011-05" db="EMBL/GenBank/DDBJ databases">
        <title>Complete sequence of Desulfotomaculum ruminis DSM 2154.</title>
        <authorList>
            <person name="Lucas S."/>
            <person name="Copeland A."/>
            <person name="Lapidus A."/>
            <person name="Cheng J.-F."/>
            <person name="Goodwin L."/>
            <person name="Pitluck S."/>
            <person name="Lu M."/>
            <person name="Detter J.C."/>
            <person name="Han C."/>
            <person name="Tapia R."/>
            <person name="Land M."/>
            <person name="Hauser L."/>
            <person name="Kyrpides N."/>
            <person name="Ivanova N."/>
            <person name="Mikhailova N."/>
            <person name="Pagani I."/>
            <person name="Stams A.J.M."/>
            <person name="Plugge C.M."/>
            <person name="Muyzer G."/>
            <person name="Kuever J."/>
            <person name="Parshina S.N."/>
            <person name="Ivanova A.E."/>
            <person name="Nazina T.N."/>
            <person name="Brambilla E."/>
            <person name="Spring S."/>
            <person name="Klenk H.-P."/>
            <person name="Woyke T."/>
        </authorList>
    </citation>
    <scope>NUCLEOTIDE SEQUENCE [LARGE SCALE GENOMIC DNA]</scope>
    <source>
        <strain evidence="2">ATCC 23193 / DSM 2154 / NCIB 8452 / DL</strain>
    </source>
</reference>
<keyword evidence="2" id="KW-1185">Reference proteome</keyword>
<dbReference type="InterPro" id="IPR013785">
    <property type="entry name" value="Aldolase_TIM"/>
</dbReference>
<dbReference type="GO" id="GO:0006355">
    <property type="term" value="P:regulation of DNA-templated transcription"/>
    <property type="evidence" value="ECO:0007669"/>
    <property type="project" value="InterPro"/>
</dbReference>
<dbReference type="Gene3D" id="3.20.20.70">
    <property type="entry name" value="Aldolase class I"/>
    <property type="match status" value="1"/>
</dbReference>
<gene>
    <name evidence="1" type="ordered locus">Desru_2150</name>
</gene>
<dbReference type="HOGENOM" id="CLU_111516_0_1_9"/>
<dbReference type="AlphaFoldDB" id="F6DKM5"/>
<dbReference type="eggNOG" id="COG1954">
    <property type="taxonomic scope" value="Bacteria"/>
</dbReference>
<dbReference type="KEGG" id="dru:Desru_2150"/>
<dbReference type="EMBL" id="CP002780">
    <property type="protein sequence ID" value="AEG60400.1"/>
    <property type="molecule type" value="Genomic_DNA"/>
</dbReference>
<dbReference type="OrthoDB" id="9799580at2"/>
<dbReference type="InterPro" id="IPR006699">
    <property type="entry name" value="GlpP"/>
</dbReference>
<organism evidence="1 2">
    <name type="scientific">Desulforamulus ruminis (strain ATCC 23193 / DSM 2154 / NCIMB 8452 / DL)</name>
    <name type="common">Desulfotomaculum ruminis</name>
    <dbReference type="NCBI Taxonomy" id="696281"/>
    <lineage>
        <taxon>Bacteria</taxon>
        <taxon>Bacillati</taxon>
        <taxon>Bacillota</taxon>
        <taxon>Clostridia</taxon>
        <taxon>Eubacteriales</taxon>
        <taxon>Peptococcaceae</taxon>
        <taxon>Desulforamulus</taxon>
    </lineage>
</organism>
<proteinExistence type="predicted"/>
<dbReference type="Proteomes" id="UP000009234">
    <property type="component" value="Chromosome"/>
</dbReference>
<sequence>MEELLFSKKIVACIRKLKDLPEALAHKNIDAIIALNGDINYLPSLIKRSREAGKLLLVHIDLFEGVGKDRPGLHFLTRLGLRGIVTTKSHLIKIGKEEGLLTVQRIFVVDSESLKTAIKVARQVQPHAIEVLPSSVPGYVISELQESLAIPILAGGLVKTEEDVHEALDKGISAISTSLRDLWNLNLLGNCKD</sequence>
<dbReference type="Pfam" id="PF04309">
    <property type="entry name" value="G3P_antiterm"/>
    <property type="match status" value="1"/>
</dbReference>
<reference evidence="1 2" key="2">
    <citation type="journal article" date="2012" name="Stand. Genomic Sci.">
        <title>Complete genome sequence of the sulfate-reducing firmicute Desulfotomaculum ruminis type strain (DL(T)).</title>
        <authorList>
            <person name="Spring S."/>
            <person name="Visser M."/>
            <person name="Lu M."/>
            <person name="Copeland A."/>
            <person name="Lapidus A."/>
            <person name="Lucas S."/>
            <person name="Cheng J.F."/>
            <person name="Han C."/>
            <person name="Tapia R."/>
            <person name="Goodwin L.A."/>
            <person name="Pitluck S."/>
            <person name="Ivanova N."/>
            <person name="Land M."/>
            <person name="Hauser L."/>
            <person name="Larimer F."/>
            <person name="Rohde M."/>
            <person name="Goker M."/>
            <person name="Detter J.C."/>
            <person name="Kyrpides N.C."/>
            <person name="Woyke T."/>
            <person name="Schaap P.J."/>
            <person name="Plugge C.M."/>
            <person name="Muyzer G."/>
            <person name="Kuever J."/>
            <person name="Pereira I.A."/>
            <person name="Parshina S.N."/>
            <person name="Bernier-Latmani R."/>
            <person name="Stams A.J."/>
            <person name="Klenk H.P."/>
        </authorList>
    </citation>
    <scope>NUCLEOTIDE SEQUENCE [LARGE SCALE GENOMIC DNA]</scope>
    <source>
        <strain evidence="2">ATCC 23193 / DSM 2154 / NCIB 8452 / DL</strain>
    </source>
</reference>
<dbReference type="PANTHER" id="PTHR35787">
    <property type="entry name" value="GLYCEROL UPTAKE OPERON ANTITERMINATOR REGULATORY PROTEIN"/>
    <property type="match status" value="1"/>
</dbReference>
<dbReference type="PIRSF" id="PIRSF016897">
    <property type="entry name" value="GlpP"/>
    <property type="match status" value="1"/>
</dbReference>